<feature type="region of interest" description="Disordered" evidence="1">
    <location>
        <begin position="1"/>
        <end position="31"/>
    </location>
</feature>
<gene>
    <name evidence="2" type="ORF">K491DRAFT_686849</name>
</gene>
<evidence type="ECO:0000313" key="2">
    <source>
        <dbReference type="EMBL" id="KAF2661872.1"/>
    </source>
</evidence>
<feature type="compositionally biased region" description="Low complexity" evidence="1">
    <location>
        <begin position="240"/>
        <end position="255"/>
    </location>
</feature>
<feature type="region of interest" description="Disordered" evidence="1">
    <location>
        <begin position="146"/>
        <end position="208"/>
    </location>
</feature>
<dbReference type="AlphaFoldDB" id="A0A6A6TQ09"/>
<feature type="compositionally biased region" description="Basic and acidic residues" evidence="1">
    <location>
        <begin position="281"/>
        <end position="293"/>
    </location>
</feature>
<dbReference type="OrthoDB" id="3796523at2759"/>
<feature type="region of interest" description="Disordered" evidence="1">
    <location>
        <begin position="240"/>
        <end position="294"/>
    </location>
</feature>
<evidence type="ECO:0000313" key="3">
    <source>
        <dbReference type="Proteomes" id="UP000799324"/>
    </source>
</evidence>
<protein>
    <submittedName>
        <fullName evidence="2">Uncharacterized protein</fullName>
    </submittedName>
</protein>
<dbReference type="EMBL" id="MU004291">
    <property type="protein sequence ID" value="KAF2661872.1"/>
    <property type="molecule type" value="Genomic_DNA"/>
</dbReference>
<feature type="region of interest" description="Disordered" evidence="1">
    <location>
        <begin position="99"/>
        <end position="131"/>
    </location>
</feature>
<name>A0A6A6TQ09_9PLEO</name>
<feature type="compositionally biased region" description="Basic and acidic residues" evidence="1">
    <location>
        <begin position="183"/>
        <end position="208"/>
    </location>
</feature>
<evidence type="ECO:0000256" key="1">
    <source>
        <dbReference type="SAM" id="MobiDB-lite"/>
    </source>
</evidence>
<dbReference type="Proteomes" id="UP000799324">
    <property type="component" value="Unassembled WGS sequence"/>
</dbReference>
<accession>A0A6A6TQ09</accession>
<keyword evidence="3" id="KW-1185">Reference proteome</keyword>
<organism evidence="2 3">
    <name type="scientific">Lophiostoma macrostomum CBS 122681</name>
    <dbReference type="NCBI Taxonomy" id="1314788"/>
    <lineage>
        <taxon>Eukaryota</taxon>
        <taxon>Fungi</taxon>
        <taxon>Dikarya</taxon>
        <taxon>Ascomycota</taxon>
        <taxon>Pezizomycotina</taxon>
        <taxon>Dothideomycetes</taxon>
        <taxon>Pleosporomycetidae</taxon>
        <taxon>Pleosporales</taxon>
        <taxon>Lophiostomataceae</taxon>
        <taxon>Lophiostoma</taxon>
    </lineage>
</organism>
<sequence length="311" mass="33154">MPSHSPPPSPSPSLNINEKLKNPFVRPRRRRTHPISFRARATTRASLTLALLCLCVFVVNEWRCTEYGCLSRIGFYGGESAEADGRKNIGGGAVLGRFRSGGKDGSEGMNGNGSETGTGKGKEDSQASVGGGGAWWWKPTSMIGHGQSRWAGDSNSQQMLDKDEEGGGDSDSLIDPQGILHAKYKDELENGSEKAENERTLKSTLDKERDSYLSAAARGKAATLPTAEQEPMHTTALMALAESSSSAPAPTAAPEKSGERHGAWLQATGQEDPVRVTRPATEMDRSRKEEHVNEVQFGAMDLSAGLGGAVA</sequence>
<feature type="compositionally biased region" description="Pro residues" evidence="1">
    <location>
        <begin position="1"/>
        <end position="11"/>
    </location>
</feature>
<feature type="compositionally biased region" description="Gly residues" evidence="1">
    <location>
        <begin position="108"/>
        <end position="119"/>
    </location>
</feature>
<proteinExistence type="predicted"/>
<reference evidence="2" key="1">
    <citation type="journal article" date="2020" name="Stud. Mycol.">
        <title>101 Dothideomycetes genomes: a test case for predicting lifestyles and emergence of pathogens.</title>
        <authorList>
            <person name="Haridas S."/>
            <person name="Albert R."/>
            <person name="Binder M."/>
            <person name="Bloem J."/>
            <person name="Labutti K."/>
            <person name="Salamov A."/>
            <person name="Andreopoulos B."/>
            <person name="Baker S."/>
            <person name="Barry K."/>
            <person name="Bills G."/>
            <person name="Bluhm B."/>
            <person name="Cannon C."/>
            <person name="Castanera R."/>
            <person name="Culley D."/>
            <person name="Daum C."/>
            <person name="Ezra D."/>
            <person name="Gonzalez J."/>
            <person name="Henrissat B."/>
            <person name="Kuo A."/>
            <person name="Liang C."/>
            <person name="Lipzen A."/>
            <person name="Lutzoni F."/>
            <person name="Magnuson J."/>
            <person name="Mondo S."/>
            <person name="Nolan M."/>
            <person name="Ohm R."/>
            <person name="Pangilinan J."/>
            <person name="Park H.-J."/>
            <person name="Ramirez L."/>
            <person name="Alfaro M."/>
            <person name="Sun H."/>
            <person name="Tritt A."/>
            <person name="Yoshinaga Y."/>
            <person name="Zwiers L.-H."/>
            <person name="Turgeon B."/>
            <person name="Goodwin S."/>
            <person name="Spatafora J."/>
            <person name="Crous P."/>
            <person name="Grigoriev I."/>
        </authorList>
    </citation>
    <scope>NUCLEOTIDE SEQUENCE</scope>
    <source>
        <strain evidence="2">CBS 122681</strain>
    </source>
</reference>